<keyword evidence="2" id="KW-0812">Transmembrane</keyword>
<protein>
    <submittedName>
        <fullName evidence="3">Uncharacterized protein</fullName>
    </submittedName>
</protein>
<evidence type="ECO:0000313" key="3">
    <source>
        <dbReference type="EMBL" id="PTB41756.1"/>
    </source>
</evidence>
<gene>
    <name evidence="3" type="ORF">M441DRAFT_57873</name>
</gene>
<feature type="transmembrane region" description="Helical" evidence="2">
    <location>
        <begin position="118"/>
        <end position="139"/>
    </location>
</feature>
<feature type="transmembrane region" description="Helical" evidence="2">
    <location>
        <begin position="86"/>
        <end position="106"/>
    </location>
</feature>
<evidence type="ECO:0000313" key="4">
    <source>
        <dbReference type="Proteomes" id="UP000240493"/>
    </source>
</evidence>
<organism evidence="3 4">
    <name type="scientific">Trichoderma asperellum (strain ATCC 204424 / CBS 433.97 / NBRC 101777)</name>
    <dbReference type="NCBI Taxonomy" id="1042311"/>
    <lineage>
        <taxon>Eukaryota</taxon>
        <taxon>Fungi</taxon>
        <taxon>Dikarya</taxon>
        <taxon>Ascomycota</taxon>
        <taxon>Pezizomycotina</taxon>
        <taxon>Sordariomycetes</taxon>
        <taxon>Hypocreomycetidae</taxon>
        <taxon>Hypocreales</taxon>
        <taxon>Hypocreaceae</taxon>
        <taxon>Trichoderma</taxon>
    </lineage>
</organism>
<evidence type="ECO:0000256" key="1">
    <source>
        <dbReference type="SAM" id="MobiDB-lite"/>
    </source>
</evidence>
<keyword evidence="4" id="KW-1185">Reference proteome</keyword>
<keyword evidence="2" id="KW-1133">Transmembrane helix</keyword>
<reference evidence="3 4" key="1">
    <citation type="submission" date="2016-07" db="EMBL/GenBank/DDBJ databases">
        <title>Multiple horizontal gene transfer events from other fungi enriched the ability of initially mycotrophic Trichoderma (Ascomycota) to feed on dead plant biomass.</title>
        <authorList>
            <consortium name="DOE Joint Genome Institute"/>
            <person name="Aerts A."/>
            <person name="Atanasova L."/>
            <person name="Chenthamara K."/>
            <person name="Zhang J."/>
            <person name="Grujic M."/>
            <person name="Henrissat B."/>
            <person name="Kuo A."/>
            <person name="Salamov A."/>
            <person name="Lipzen A."/>
            <person name="Labutti K."/>
            <person name="Barry K."/>
            <person name="Miao Y."/>
            <person name="Rahimi M.J."/>
            <person name="Shen Q."/>
            <person name="Grigoriev I.V."/>
            <person name="Kubicek C.P."/>
            <person name="Druzhinina I.S."/>
        </authorList>
    </citation>
    <scope>NUCLEOTIDE SEQUENCE [LARGE SCALE GENOMIC DNA]</scope>
    <source>
        <strain evidence="3 4">CBS 433.97</strain>
    </source>
</reference>
<feature type="region of interest" description="Disordered" evidence="1">
    <location>
        <begin position="1"/>
        <end position="29"/>
    </location>
</feature>
<sequence length="147" mass="16484">MEEKPQQGSPPPEVLMPKPASPYEAPSSTLDNERTTLAARAKSAIVSAFCVFGQSRYSPIYAIVIVPRSVDYFCETSQECVNCRDLSFSVMIILAAVHFAAVNYTGGFRSNENQRPGIHSLLLLAFLIYEFCYSVYYFIAGNAYHWY</sequence>
<proteinExistence type="predicted"/>
<keyword evidence="2" id="KW-0472">Membrane</keyword>
<dbReference type="EMBL" id="KZ679261">
    <property type="protein sequence ID" value="PTB41756.1"/>
    <property type="molecule type" value="Genomic_DNA"/>
</dbReference>
<dbReference type="AlphaFoldDB" id="A0A2T3ZAD9"/>
<dbReference type="Proteomes" id="UP000240493">
    <property type="component" value="Unassembled WGS sequence"/>
</dbReference>
<accession>A0A2T3ZAD9</accession>
<name>A0A2T3ZAD9_TRIA4</name>
<evidence type="ECO:0000256" key="2">
    <source>
        <dbReference type="SAM" id="Phobius"/>
    </source>
</evidence>